<feature type="region of interest" description="Disordered" evidence="1">
    <location>
        <begin position="42"/>
        <end position="78"/>
    </location>
</feature>
<feature type="compositionally biased region" description="Polar residues" evidence="1">
    <location>
        <begin position="42"/>
        <end position="63"/>
    </location>
</feature>
<name>A0A0J1JJH8_9GAMM</name>
<reference evidence="2 3" key="1">
    <citation type="submission" date="2015-05" db="EMBL/GenBank/DDBJ databases">
        <title>Photobacterium galathea sp. nov.</title>
        <authorList>
            <person name="Machado H."/>
            <person name="Gram L."/>
        </authorList>
    </citation>
    <scope>NUCLEOTIDE SEQUENCE [LARGE SCALE GENOMIC DNA]</scope>
    <source>
        <strain evidence="2 3">DSM 25995</strain>
    </source>
</reference>
<evidence type="ECO:0000313" key="3">
    <source>
        <dbReference type="Proteomes" id="UP000036426"/>
    </source>
</evidence>
<organism evidence="2 3">
    <name type="scientific">Photobacterium aphoticum</name>
    <dbReference type="NCBI Taxonomy" id="754436"/>
    <lineage>
        <taxon>Bacteria</taxon>
        <taxon>Pseudomonadati</taxon>
        <taxon>Pseudomonadota</taxon>
        <taxon>Gammaproteobacteria</taxon>
        <taxon>Vibrionales</taxon>
        <taxon>Vibrionaceae</taxon>
        <taxon>Photobacterium</taxon>
    </lineage>
</organism>
<dbReference type="AlphaFoldDB" id="A0A0J1JJH8"/>
<accession>A0A0J1JJH8</accession>
<evidence type="ECO:0000256" key="1">
    <source>
        <dbReference type="SAM" id="MobiDB-lite"/>
    </source>
</evidence>
<keyword evidence="3" id="KW-1185">Reference proteome</keyword>
<feature type="compositionally biased region" description="Basic and acidic residues" evidence="1">
    <location>
        <begin position="64"/>
        <end position="78"/>
    </location>
</feature>
<protein>
    <submittedName>
        <fullName evidence="2">Uncharacterized protein</fullName>
    </submittedName>
</protein>
<comment type="caution">
    <text evidence="2">The sequence shown here is derived from an EMBL/GenBank/DDBJ whole genome shotgun (WGS) entry which is preliminary data.</text>
</comment>
<dbReference type="EMBL" id="LDOV01000010">
    <property type="protein sequence ID" value="KLV02172.1"/>
    <property type="molecule type" value="Genomic_DNA"/>
</dbReference>
<sequence length="176" mass="19857">MAGLSLTVFPAQLSACTSMDEAAFANLTAAQQKAHLASCSNEDSPQKAVTSHDTVSQETVYSSSKRESTQRLNWKDDSTTPKGSFWDNWAKQLDAPVLSSNSDESFYGLGFWLPDRFANEDIQFDDTMEWIKKYGLQMSFGIGGEDGESPRVRFDYRWHEESDLDDVFIQVEIPFQ</sequence>
<dbReference type="PATRIC" id="fig|754436.4.peg.1315"/>
<gene>
    <name evidence="2" type="ORF">ABT58_06185</name>
</gene>
<dbReference type="Proteomes" id="UP000036426">
    <property type="component" value="Unassembled WGS sequence"/>
</dbReference>
<proteinExistence type="predicted"/>
<evidence type="ECO:0000313" key="2">
    <source>
        <dbReference type="EMBL" id="KLV02172.1"/>
    </source>
</evidence>